<proteinExistence type="predicted"/>
<evidence type="ECO:0000313" key="1">
    <source>
        <dbReference type="EMBL" id="TGY78883.1"/>
    </source>
</evidence>
<organism evidence="1 2">
    <name type="scientific">Lepagella muris</name>
    <dbReference type="NCBI Taxonomy" id="3032870"/>
    <lineage>
        <taxon>Bacteria</taxon>
        <taxon>Pseudomonadati</taxon>
        <taxon>Bacteroidota</taxon>
        <taxon>Bacteroidia</taxon>
        <taxon>Bacteroidales</taxon>
        <taxon>Muribaculaceae</taxon>
        <taxon>Lepagella</taxon>
    </lineage>
</organism>
<comment type="caution">
    <text evidence="1">The sequence shown here is derived from an EMBL/GenBank/DDBJ whole genome shotgun (WGS) entry which is preliminary data.</text>
</comment>
<keyword evidence="1" id="KW-0378">Hydrolase</keyword>
<sequence>MLRKFLSISLLIAAALCGSAKEYIVTDFGAKGDGKTDDAAAIQKAIDRCSAAGGGSVVFPSGKTFMSGPLRMASFIDLHLEPNSTLLANPDESIYTLSAFRENRGEGMMWLYGENISNFSISGTGRIDGNAVAFMGKELDDSFKLKPVTDFDPRPHVLTIIGGEKINITDVTISNSAYWTVHLVGCTDVAISGISLLNNLKVRNGDGIDIDHSRKVRITNCYIESGDDCICLKNRREFEEFGPCEDIVVDNCVMTSRSCAVKIGSENMDSISRVLFNNCIITKSNRGIGIQNRDEGTVSDVTFSNITLDCHLFSDVWWGKAEPIYVTSYPRARGNHKDAGWRFPKGATEGKCGKVTDIRFINIRAVSENGIFIGCDEPGKVDAITLDNIDLHLKKITDYPAGILDRRPCLGEGFIKAGVTPIFTENVTGLTIRELRAK</sequence>
<reference evidence="1" key="1">
    <citation type="submission" date="2019-04" db="EMBL/GenBank/DDBJ databases">
        <title>Microbes associate with the intestines of laboratory mice.</title>
        <authorList>
            <person name="Navarre W."/>
            <person name="Wong E."/>
            <person name="Huang K."/>
            <person name="Tropini C."/>
            <person name="Ng K."/>
            <person name="Yu B."/>
        </authorList>
    </citation>
    <scope>NUCLEOTIDE SEQUENCE</scope>
    <source>
        <strain evidence="1">NM04_E33</strain>
    </source>
</reference>
<dbReference type="EMBL" id="SRYB01000010">
    <property type="protein sequence ID" value="TGY78883.1"/>
    <property type="molecule type" value="Genomic_DNA"/>
</dbReference>
<protein>
    <submittedName>
        <fullName evidence="1">Glycoside hydrolase family 28 protein</fullName>
    </submittedName>
</protein>
<name>A0AC61RHF3_9BACT</name>
<evidence type="ECO:0000313" key="2">
    <source>
        <dbReference type="Proteomes" id="UP000306319"/>
    </source>
</evidence>
<gene>
    <name evidence="1" type="ORF">E5331_08760</name>
</gene>
<keyword evidence="2" id="KW-1185">Reference proteome</keyword>
<accession>A0AC61RHF3</accession>
<dbReference type="Proteomes" id="UP000306319">
    <property type="component" value="Unassembled WGS sequence"/>
</dbReference>